<dbReference type="AlphaFoldDB" id="K8ED36"/>
<keyword evidence="3" id="KW-1185">Reference proteome</keyword>
<dbReference type="EMBL" id="FO082275">
    <property type="protein sequence ID" value="CCO15967.1"/>
    <property type="molecule type" value="Genomic_DNA"/>
</dbReference>
<dbReference type="OrthoDB" id="498677at2759"/>
<keyword evidence="1" id="KW-0472">Membrane</keyword>
<keyword evidence="1" id="KW-0812">Transmembrane</keyword>
<evidence type="ECO:0000256" key="1">
    <source>
        <dbReference type="SAM" id="Phobius"/>
    </source>
</evidence>
<name>K8ED36_9CHLO</name>
<reference evidence="2 3" key="1">
    <citation type="submission" date="2011-10" db="EMBL/GenBank/DDBJ databases">
        <authorList>
            <person name="Genoscope - CEA"/>
        </authorList>
    </citation>
    <scope>NUCLEOTIDE SEQUENCE [LARGE SCALE GENOMIC DNA]</scope>
    <source>
        <strain evidence="2 3">RCC 1105</strain>
    </source>
</reference>
<evidence type="ECO:0000313" key="3">
    <source>
        <dbReference type="Proteomes" id="UP000198341"/>
    </source>
</evidence>
<evidence type="ECO:0000313" key="2">
    <source>
        <dbReference type="EMBL" id="CCO15967.1"/>
    </source>
</evidence>
<sequence length="111" mass="12534">MGASVQFMITSAMREILTNELQFLDSEVDEMKPELAAKMIETGTKRPFGDGREMPESWKRGAMPERKRDVLGFFRNINSLQVIVLGAIGVLAGLVVTNKIELETLRSYRRT</sequence>
<dbReference type="GeneID" id="19016284"/>
<dbReference type="KEGG" id="bpg:Bathy04g02590"/>
<dbReference type="RefSeq" id="XP_007513442.1">
    <property type="nucleotide sequence ID" value="XM_007513380.1"/>
</dbReference>
<dbReference type="Proteomes" id="UP000198341">
    <property type="component" value="Chromosome 4"/>
</dbReference>
<proteinExistence type="predicted"/>
<feature type="transmembrane region" description="Helical" evidence="1">
    <location>
        <begin position="80"/>
        <end position="100"/>
    </location>
</feature>
<organism evidence="2 3">
    <name type="scientific">Bathycoccus prasinos</name>
    <dbReference type="NCBI Taxonomy" id="41875"/>
    <lineage>
        <taxon>Eukaryota</taxon>
        <taxon>Viridiplantae</taxon>
        <taxon>Chlorophyta</taxon>
        <taxon>Mamiellophyceae</taxon>
        <taxon>Mamiellales</taxon>
        <taxon>Bathycoccaceae</taxon>
        <taxon>Bathycoccus</taxon>
    </lineage>
</organism>
<protein>
    <submittedName>
        <fullName evidence="2">Uncharacterized protein</fullName>
    </submittedName>
</protein>
<keyword evidence="1" id="KW-1133">Transmembrane helix</keyword>
<accession>K8ED36</accession>
<gene>
    <name evidence="2" type="ORF">Bathy04g02590</name>
</gene>